<dbReference type="GO" id="GO:0004523">
    <property type="term" value="F:RNA-DNA hybrid ribonuclease activity"/>
    <property type="evidence" value="ECO:0007669"/>
    <property type="project" value="InterPro"/>
</dbReference>
<reference evidence="3 4" key="1">
    <citation type="journal article" date="2019" name="Genome Biol. Evol.">
        <title>Insights into the evolution of the New World diploid cottons (Gossypium, subgenus Houzingenia) based on genome sequencing.</title>
        <authorList>
            <person name="Grover C.E."/>
            <person name="Arick M.A. 2nd"/>
            <person name="Thrash A."/>
            <person name="Conover J.L."/>
            <person name="Sanders W.S."/>
            <person name="Peterson D.G."/>
            <person name="Frelichowski J.E."/>
            <person name="Scheffler J.A."/>
            <person name="Scheffler B.E."/>
            <person name="Wendel J.F."/>
        </authorList>
    </citation>
    <scope>NUCLEOTIDE SEQUENCE [LARGE SCALE GENOMIC DNA]</scope>
    <source>
        <strain evidence="3">8</strain>
        <tissue evidence="3">Leaf</tissue>
    </source>
</reference>
<comment type="caution">
    <text evidence="3">The sequence shown here is derived from an EMBL/GenBank/DDBJ whole genome shotgun (WGS) entry which is preliminary data.</text>
</comment>
<sequence>MVGRICDIPILPHGPSDRVVWFHNVHGIYTTKLAYFWLLLKSIGYGQHRFFWKLFWKLRVLPKLHVFAWQIGNELLSKNSKILAIKYNVVRECSRCRGGDETLIQALKNCPKARDVLIMGGIDNRLLNKKYELYIDCLKDSMRLLDKKAFEDFISTLWNIWNDRNNAIFRGKKEDARMIWERAHDFLLCGRAIFIDKAANPKWAKLDALLVGIQLTQPLNLDKVIFKADCACTVTRLCKHKDDITIFGYRIKKVREMFDSFSKAKVKWVNRWGNKATDFLCKWSSSNYCNMLFEIDYPSDIHNLVIVDAI</sequence>
<dbReference type="Pfam" id="PF13456">
    <property type="entry name" value="RVT_3"/>
    <property type="match status" value="1"/>
</dbReference>
<evidence type="ECO:0008006" key="5">
    <source>
        <dbReference type="Google" id="ProtNLM"/>
    </source>
</evidence>
<feature type="domain" description="RNase H type-1" evidence="1">
    <location>
        <begin position="184"/>
        <end position="283"/>
    </location>
</feature>
<proteinExistence type="predicted"/>
<dbReference type="InterPro" id="IPR002156">
    <property type="entry name" value="RNaseH_domain"/>
</dbReference>
<evidence type="ECO:0000259" key="1">
    <source>
        <dbReference type="Pfam" id="PF13456"/>
    </source>
</evidence>
<dbReference type="GO" id="GO:0003676">
    <property type="term" value="F:nucleic acid binding"/>
    <property type="evidence" value="ECO:0007669"/>
    <property type="project" value="InterPro"/>
</dbReference>
<accession>A0A7J8PN03</accession>
<dbReference type="InterPro" id="IPR026960">
    <property type="entry name" value="RVT-Znf"/>
</dbReference>
<gene>
    <name evidence="3" type="ORF">Gorai_019355</name>
</gene>
<evidence type="ECO:0000259" key="2">
    <source>
        <dbReference type="Pfam" id="PF13966"/>
    </source>
</evidence>
<name>A0A7J8PN03_GOSRA</name>
<dbReference type="Pfam" id="PF13966">
    <property type="entry name" value="zf-RVT"/>
    <property type="match status" value="1"/>
</dbReference>
<dbReference type="EMBL" id="JABEZZ010000007">
    <property type="protein sequence ID" value="MBA0590659.1"/>
    <property type="molecule type" value="Genomic_DNA"/>
</dbReference>
<dbReference type="Proteomes" id="UP000593578">
    <property type="component" value="Unassembled WGS sequence"/>
</dbReference>
<dbReference type="AlphaFoldDB" id="A0A7J8PN03"/>
<evidence type="ECO:0000313" key="4">
    <source>
        <dbReference type="Proteomes" id="UP000593578"/>
    </source>
</evidence>
<feature type="domain" description="Reverse transcriptase zinc-binding" evidence="2">
    <location>
        <begin position="29"/>
        <end position="115"/>
    </location>
</feature>
<protein>
    <recommendedName>
        <fullName evidence="5">Reverse transcriptase zinc-binding domain-containing protein</fullName>
    </recommendedName>
</protein>
<evidence type="ECO:0000313" key="3">
    <source>
        <dbReference type="EMBL" id="MBA0590659.1"/>
    </source>
</evidence>
<organism evidence="3 4">
    <name type="scientific">Gossypium raimondii</name>
    <name type="common">Peruvian cotton</name>
    <name type="synonym">Gossypium klotzschianum subsp. raimondii</name>
    <dbReference type="NCBI Taxonomy" id="29730"/>
    <lineage>
        <taxon>Eukaryota</taxon>
        <taxon>Viridiplantae</taxon>
        <taxon>Streptophyta</taxon>
        <taxon>Embryophyta</taxon>
        <taxon>Tracheophyta</taxon>
        <taxon>Spermatophyta</taxon>
        <taxon>Magnoliopsida</taxon>
        <taxon>eudicotyledons</taxon>
        <taxon>Gunneridae</taxon>
        <taxon>Pentapetalae</taxon>
        <taxon>rosids</taxon>
        <taxon>malvids</taxon>
        <taxon>Malvales</taxon>
        <taxon>Malvaceae</taxon>
        <taxon>Malvoideae</taxon>
        <taxon>Gossypium</taxon>
    </lineage>
</organism>